<reference evidence="2" key="1">
    <citation type="journal article" date="2019" name="Int. J. Syst. Evol. Microbiol.">
        <title>The Global Catalogue of Microorganisms (GCM) 10K type strain sequencing project: providing services to taxonomists for standard genome sequencing and annotation.</title>
        <authorList>
            <consortium name="The Broad Institute Genomics Platform"/>
            <consortium name="The Broad Institute Genome Sequencing Center for Infectious Disease"/>
            <person name="Wu L."/>
            <person name="Ma J."/>
        </authorList>
    </citation>
    <scope>NUCLEOTIDE SEQUENCE [LARGE SCALE GENOMIC DNA]</scope>
    <source>
        <strain evidence="2">KCTC 52644</strain>
    </source>
</reference>
<keyword evidence="2" id="KW-1185">Reference proteome</keyword>
<dbReference type="Proteomes" id="UP001597549">
    <property type="component" value="Unassembled WGS sequence"/>
</dbReference>
<sequence length="85" mass="10269">MQDNEKTLFFAIARGLNEEEVMKNFDRNLNYILKRLTLALRDAKENDNKFNLFFSARFNRTLFPKLNSNKRICTKIKTFYDSFIY</sequence>
<evidence type="ECO:0000313" key="1">
    <source>
        <dbReference type="EMBL" id="MFD2909799.1"/>
    </source>
</evidence>
<comment type="caution">
    <text evidence="1">The sequence shown here is derived from an EMBL/GenBank/DDBJ whole genome shotgun (WGS) entry which is preliminary data.</text>
</comment>
<gene>
    <name evidence="1" type="ORF">ACFSX9_13760</name>
</gene>
<protein>
    <submittedName>
        <fullName evidence="1">Uncharacterized protein</fullName>
    </submittedName>
</protein>
<proteinExistence type="predicted"/>
<dbReference type="EMBL" id="JBHUOL010000021">
    <property type="protein sequence ID" value="MFD2909799.1"/>
    <property type="molecule type" value="Genomic_DNA"/>
</dbReference>
<accession>A0ABW5ZA83</accession>
<name>A0ABW5ZA83_9FLAO</name>
<dbReference type="RefSeq" id="WP_379808658.1">
    <property type="nucleotide sequence ID" value="NZ_JBHUOL010000021.1"/>
</dbReference>
<organism evidence="1 2">
    <name type="scientific">Flavobacterium ardleyense</name>
    <dbReference type="NCBI Taxonomy" id="2038737"/>
    <lineage>
        <taxon>Bacteria</taxon>
        <taxon>Pseudomonadati</taxon>
        <taxon>Bacteroidota</taxon>
        <taxon>Flavobacteriia</taxon>
        <taxon>Flavobacteriales</taxon>
        <taxon>Flavobacteriaceae</taxon>
        <taxon>Flavobacterium</taxon>
    </lineage>
</organism>
<evidence type="ECO:0000313" key="2">
    <source>
        <dbReference type="Proteomes" id="UP001597549"/>
    </source>
</evidence>